<evidence type="ECO:0000256" key="1">
    <source>
        <dbReference type="ARBA" id="ARBA00004418"/>
    </source>
</evidence>
<dbReference type="AlphaFoldDB" id="A0A9J7AT70"/>
<feature type="domain" description="SAF" evidence="5">
    <location>
        <begin position="197"/>
        <end position="259"/>
    </location>
</feature>
<evidence type="ECO:0000256" key="2">
    <source>
        <dbReference type="ARBA" id="ARBA00022729"/>
    </source>
</evidence>
<dbReference type="InterPro" id="IPR017585">
    <property type="entry name" value="SAF_FlgA"/>
</dbReference>
<dbReference type="NCBIfam" id="TIGR03170">
    <property type="entry name" value="flgA_cterm"/>
    <property type="match status" value="1"/>
</dbReference>
<feature type="chain" id="PRO_5039923937" evidence="4">
    <location>
        <begin position="31"/>
        <end position="328"/>
    </location>
</feature>
<evidence type="ECO:0000313" key="6">
    <source>
        <dbReference type="EMBL" id="UUX50487.1"/>
    </source>
</evidence>
<dbReference type="GO" id="GO:0042597">
    <property type="term" value="C:periplasmic space"/>
    <property type="evidence" value="ECO:0007669"/>
    <property type="project" value="UniProtKB-SubCell"/>
</dbReference>
<dbReference type="GO" id="GO:0044780">
    <property type="term" value="P:bacterial-type flagellum assembly"/>
    <property type="evidence" value="ECO:0007669"/>
    <property type="project" value="InterPro"/>
</dbReference>
<dbReference type="EMBL" id="CP102480">
    <property type="protein sequence ID" value="UUX50487.1"/>
    <property type="molecule type" value="Genomic_DNA"/>
</dbReference>
<protein>
    <submittedName>
        <fullName evidence="6">Flagellar basal body P-ring formation chaperone FlgA</fullName>
    </submittedName>
</protein>
<evidence type="ECO:0000313" key="7">
    <source>
        <dbReference type="Proteomes" id="UP001060336"/>
    </source>
</evidence>
<keyword evidence="3" id="KW-0574">Periplasm</keyword>
<gene>
    <name evidence="6" type="primary">flgA</name>
    <name evidence="6" type="ORF">NUH88_02080</name>
</gene>
<reference evidence="6" key="1">
    <citation type="submission" date="2022-08" db="EMBL/GenBank/DDBJ databases">
        <title>Nisaea acidiphila sp. nov., isolated from a marine algal debris and emended description of the genus Nisaea Urios et al. 2008.</title>
        <authorList>
            <person name="Kwon K."/>
        </authorList>
    </citation>
    <scope>NUCLEOTIDE SEQUENCE</scope>
    <source>
        <strain evidence="6">MEBiC11861</strain>
    </source>
</reference>
<evidence type="ECO:0000256" key="3">
    <source>
        <dbReference type="ARBA" id="ARBA00022764"/>
    </source>
</evidence>
<dbReference type="Gene3D" id="2.30.30.760">
    <property type="match status" value="1"/>
</dbReference>
<dbReference type="RefSeq" id="WP_257769661.1">
    <property type="nucleotide sequence ID" value="NZ_CP102480.1"/>
</dbReference>
<name>A0A9J7AT70_9PROT</name>
<keyword evidence="7" id="KW-1185">Reference proteome</keyword>
<keyword evidence="6" id="KW-0969">Cilium</keyword>
<keyword evidence="6" id="KW-0966">Cell projection</keyword>
<dbReference type="InterPro" id="IPR039246">
    <property type="entry name" value="Flagellar_FlgA"/>
</dbReference>
<evidence type="ECO:0000256" key="4">
    <source>
        <dbReference type="SAM" id="SignalP"/>
    </source>
</evidence>
<feature type="signal peptide" evidence="4">
    <location>
        <begin position="1"/>
        <end position="30"/>
    </location>
</feature>
<dbReference type="Gene3D" id="3.90.1210.10">
    <property type="entry name" value="Antifreeze-like/N-acetylneuraminic acid synthase C-terminal domain"/>
    <property type="match status" value="1"/>
</dbReference>
<dbReference type="KEGG" id="naci:NUH88_02080"/>
<dbReference type="CDD" id="cd11614">
    <property type="entry name" value="SAF_CpaB_FlgA_like"/>
    <property type="match status" value="1"/>
</dbReference>
<keyword evidence="2 4" id="KW-0732">Signal</keyword>
<dbReference type="SMART" id="SM00858">
    <property type="entry name" value="SAF"/>
    <property type="match status" value="1"/>
</dbReference>
<dbReference type="Proteomes" id="UP001060336">
    <property type="component" value="Chromosome"/>
</dbReference>
<dbReference type="InterPro" id="IPR013974">
    <property type="entry name" value="SAF"/>
</dbReference>
<dbReference type="Pfam" id="PF13144">
    <property type="entry name" value="ChapFlgA"/>
    <property type="match status" value="1"/>
</dbReference>
<organism evidence="6 7">
    <name type="scientific">Nisaea acidiphila</name>
    <dbReference type="NCBI Taxonomy" id="1862145"/>
    <lineage>
        <taxon>Bacteria</taxon>
        <taxon>Pseudomonadati</taxon>
        <taxon>Pseudomonadota</taxon>
        <taxon>Alphaproteobacteria</taxon>
        <taxon>Rhodospirillales</taxon>
        <taxon>Thalassobaculaceae</taxon>
        <taxon>Nisaea</taxon>
    </lineage>
</organism>
<keyword evidence="6" id="KW-0282">Flagellum</keyword>
<evidence type="ECO:0000259" key="5">
    <source>
        <dbReference type="SMART" id="SM00858"/>
    </source>
</evidence>
<dbReference type="PANTHER" id="PTHR36307:SF1">
    <property type="entry name" value="FLAGELLA BASAL BODY P-RING FORMATION PROTEIN FLGA"/>
    <property type="match status" value="1"/>
</dbReference>
<accession>A0A9J7AT70</accession>
<comment type="subcellular location">
    <subcellularLocation>
        <location evidence="1">Periplasm</location>
    </subcellularLocation>
</comment>
<dbReference type="PANTHER" id="PTHR36307">
    <property type="entry name" value="FLAGELLA BASAL BODY P-RING FORMATION PROTEIN FLGA"/>
    <property type="match status" value="1"/>
</dbReference>
<sequence>MTGKKLKPLTLFSAALLLGAAIGGAQPAEAGLKANNAIFANDTVTLHGDSLMLSDLFSGLPAGKDARIGDAPLPGEDIVVRAGTLQQLASAHDIDWTPSSSRTRVIVEREGRAVPLERIRSAIEEQLVEDYVTDRIEVDVTNRRLSLMVPSEMDPEVTVENLDYSSRNQRFAAIVSVPLGNGKSLRAKVQGEVHAVIEVPVLNRHAAPGETIRESDISWTEMRARRSNHNTVTTVDQLVGMSVRRPIGAGRVIRRTDVKPVQLIRKGDVVTMVFRTSAMTLTLRGQALENGARRDSIRVKNLASGKTVIGSVTDAGIVSVAGPRIAMN</sequence>
<proteinExistence type="predicted"/>